<dbReference type="InterPro" id="IPR036239">
    <property type="entry name" value="PrenylTrfase-like_sf"/>
</dbReference>
<protein>
    <submittedName>
        <fullName evidence="1">Prenyltransferase-like protein</fullName>
    </submittedName>
</protein>
<dbReference type="AlphaFoldDB" id="A0A2T3ANG4"/>
<keyword evidence="2" id="KW-1185">Reference proteome</keyword>
<evidence type="ECO:0000313" key="2">
    <source>
        <dbReference type="Proteomes" id="UP000241462"/>
    </source>
</evidence>
<dbReference type="InParanoid" id="A0A2T3ANG4"/>
<dbReference type="InterPro" id="IPR020965">
    <property type="entry name" value="Prenyltransferase_CloQ"/>
</dbReference>
<reference evidence="1 2" key="1">
    <citation type="journal article" date="2018" name="Mycol. Prog.">
        <title>Coniella lustricola, a new species from submerged detritus.</title>
        <authorList>
            <person name="Raudabaugh D.B."/>
            <person name="Iturriaga T."/>
            <person name="Carver A."/>
            <person name="Mondo S."/>
            <person name="Pangilinan J."/>
            <person name="Lipzen A."/>
            <person name="He G."/>
            <person name="Amirebrahimi M."/>
            <person name="Grigoriev I.V."/>
            <person name="Miller A.N."/>
        </authorList>
    </citation>
    <scope>NUCLEOTIDE SEQUENCE [LARGE SCALE GENOMIC DNA]</scope>
    <source>
        <strain evidence="1 2">B22-T-1</strain>
    </source>
</reference>
<dbReference type="GO" id="GO:0016740">
    <property type="term" value="F:transferase activity"/>
    <property type="evidence" value="ECO:0007669"/>
    <property type="project" value="UniProtKB-KW"/>
</dbReference>
<sequence>MSQASERAPFIEEQFLEDLGNGAQEVEAPYSESKVKEIIDAYGECFHDAALQVRCGTVAGSPLLFRVLFAIPTDTLEIATKHDWVAAENPILGVHQALRQHCPRIIDQPEFTLDKGFDGVWNFLGDIYSLDQILAIPAMTDGIRAHRQQFIDLGLASVPITHLDYTKHTVDFYFLAQGPLTKDKLTQTIAMAGAPEPSDQNYQDMVGVLLDQSYYCTVVMDYESGKILRIEYHLLFPIKLPDDMQIPELGERLEAFWNMPSHEYEDMDILSFCFGESPHGSILALRSYCGGLRSLMKAWGIVGV</sequence>
<gene>
    <name evidence="1" type="ORF">BD289DRAFT_1466</name>
</gene>
<accession>A0A2T3ANG4</accession>
<dbReference type="EMBL" id="KZ678372">
    <property type="protein sequence ID" value="PSS05170.1"/>
    <property type="molecule type" value="Genomic_DNA"/>
</dbReference>
<dbReference type="Proteomes" id="UP000241462">
    <property type="component" value="Unassembled WGS sequence"/>
</dbReference>
<organism evidence="1 2">
    <name type="scientific">Coniella lustricola</name>
    <dbReference type="NCBI Taxonomy" id="2025994"/>
    <lineage>
        <taxon>Eukaryota</taxon>
        <taxon>Fungi</taxon>
        <taxon>Dikarya</taxon>
        <taxon>Ascomycota</taxon>
        <taxon>Pezizomycotina</taxon>
        <taxon>Sordariomycetes</taxon>
        <taxon>Sordariomycetidae</taxon>
        <taxon>Diaporthales</taxon>
        <taxon>Schizoparmaceae</taxon>
        <taxon>Coniella</taxon>
    </lineage>
</organism>
<dbReference type="SUPFAM" id="SSF143492">
    <property type="entry name" value="Prenyltransferase-like"/>
    <property type="match status" value="1"/>
</dbReference>
<name>A0A2T3ANG4_9PEZI</name>
<proteinExistence type="predicted"/>
<evidence type="ECO:0000313" key="1">
    <source>
        <dbReference type="EMBL" id="PSS05170.1"/>
    </source>
</evidence>
<dbReference type="OrthoDB" id="3913316at2759"/>
<keyword evidence="1" id="KW-0808">Transferase</keyword>
<dbReference type="Pfam" id="PF11468">
    <property type="entry name" value="PTase_Orf2"/>
    <property type="match status" value="1"/>
</dbReference>